<dbReference type="GO" id="GO:0017069">
    <property type="term" value="F:snRNA binding"/>
    <property type="evidence" value="ECO:0007669"/>
    <property type="project" value="TreeGrafter"/>
</dbReference>
<dbReference type="KEGG" id="pgab:PGSY75_1145700"/>
<dbReference type="VEuPathDB" id="PlasmoDB:PGSY75_1145700"/>
<sequence>MLVKNSKDNEKAKEKRIKKLCLYGNFKNYYYERYIKRKKQNVIYVKNNEEEDIEEIILYDNKIGTDNYNNMIDNNKRCDNNYDSENIYYIYDHRLNYINKFHKDIFKEKVILDIGCNCGIVSFLLGLNFECRVVNAIDIDNNIINKNIKLLRLFIEFIFIYNSERHMLDFFLKNKDISKIEMDMFKNIYFLYEKLKGSRNYYNKMNNIYNQDIITDINDPNTCDNSLRYFPLNIYFLCSDIFDNKYRHLNNTYDVILALSVIKWIHLNKGDEHLILFFDRVYFMLKQNGYFILEYNKQKKYKLKKNQKKYYKKNISLNYKNFDDIAQGKYNNRCKMVLVNKFFFFTHKGDETSNKKNKSGMFNREVCIYRKV</sequence>
<organism evidence="8 9">
    <name type="scientific">Plasmodium gaboni</name>
    <dbReference type="NCBI Taxonomy" id="647221"/>
    <lineage>
        <taxon>Eukaryota</taxon>
        <taxon>Sar</taxon>
        <taxon>Alveolata</taxon>
        <taxon>Apicomplexa</taxon>
        <taxon>Aconoidasida</taxon>
        <taxon>Haemosporida</taxon>
        <taxon>Plasmodiidae</taxon>
        <taxon>Plasmodium</taxon>
        <taxon>Plasmodium (Laverania)</taxon>
    </lineage>
</organism>
<evidence type="ECO:0000256" key="6">
    <source>
        <dbReference type="RuleBase" id="RU367087"/>
    </source>
</evidence>
<feature type="domain" description="Bin3-type SAM" evidence="7">
    <location>
        <begin position="92"/>
        <end position="372"/>
    </location>
</feature>
<name>A0A151LJP6_9APIC</name>
<keyword evidence="2 6" id="KW-0489">Methyltransferase</keyword>
<dbReference type="EC" id="2.1.1.-" evidence="6"/>
<evidence type="ECO:0000259" key="7">
    <source>
        <dbReference type="PROSITE" id="PS51515"/>
    </source>
</evidence>
<dbReference type="PROSITE" id="PS51515">
    <property type="entry name" value="BIN3_SAM"/>
    <property type="match status" value="1"/>
</dbReference>
<dbReference type="GO" id="GO:0040031">
    <property type="term" value="P:snRNA modification"/>
    <property type="evidence" value="ECO:0007669"/>
    <property type="project" value="TreeGrafter"/>
</dbReference>
<evidence type="ECO:0000256" key="3">
    <source>
        <dbReference type="ARBA" id="ARBA00022679"/>
    </source>
</evidence>
<dbReference type="GO" id="GO:0008171">
    <property type="term" value="F:O-methyltransferase activity"/>
    <property type="evidence" value="ECO:0007669"/>
    <property type="project" value="UniProtKB-UniRule"/>
</dbReference>
<dbReference type="InterPro" id="IPR010675">
    <property type="entry name" value="Bin3_C"/>
</dbReference>
<dbReference type="InterPro" id="IPR029063">
    <property type="entry name" value="SAM-dependent_MTases_sf"/>
</dbReference>
<dbReference type="InterPro" id="IPR024160">
    <property type="entry name" value="BIN3_SAM-bd_dom"/>
</dbReference>
<dbReference type="Gene3D" id="3.40.50.150">
    <property type="entry name" value="Vaccinia Virus protein VP39"/>
    <property type="match status" value="1"/>
</dbReference>
<dbReference type="PANTHER" id="PTHR12315">
    <property type="entry name" value="BICOID-INTERACTING PROTEIN RELATED"/>
    <property type="match status" value="1"/>
</dbReference>
<dbReference type="GeneID" id="29777163"/>
<dbReference type="VEuPathDB" id="PlasmoDB:PGABG01_1143600"/>
<dbReference type="Proteomes" id="UP000076004">
    <property type="component" value="Unassembled WGS sequence"/>
</dbReference>
<evidence type="ECO:0000256" key="1">
    <source>
        <dbReference type="ARBA" id="ARBA00008361"/>
    </source>
</evidence>
<dbReference type="GO" id="GO:0008173">
    <property type="term" value="F:RNA methyltransferase activity"/>
    <property type="evidence" value="ECO:0007669"/>
    <property type="project" value="UniProtKB-UniRule"/>
</dbReference>
<dbReference type="AlphaFoldDB" id="A0A151LJP6"/>
<accession>A0A151LJP6</accession>
<protein>
    <recommendedName>
        <fullName evidence="6">RNA methyltransferase</fullName>
        <ecNumber evidence="6">2.1.1.-</ecNumber>
    </recommendedName>
</protein>
<dbReference type="PANTHER" id="PTHR12315:SF0">
    <property type="entry name" value="7SK SNRNA METHYLPHOSPHATE CAPPING ENZYME"/>
    <property type="match status" value="1"/>
</dbReference>
<comment type="similarity">
    <text evidence="1 6">Belongs to the methyltransferase superfamily.</text>
</comment>
<evidence type="ECO:0000313" key="9">
    <source>
        <dbReference type="Proteomes" id="UP000076004"/>
    </source>
</evidence>
<dbReference type="Pfam" id="PF06859">
    <property type="entry name" value="Bin3"/>
    <property type="match status" value="1"/>
</dbReference>
<comment type="caution">
    <text evidence="8">The sequence shown here is derived from an EMBL/GenBank/DDBJ whole genome shotgun (WGS) entry which is preliminary data.</text>
</comment>
<gene>
    <name evidence="8" type="ORF">PGSY75_1145700</name>
</gene>
<evidence type="ECO:0000256" key="2">
    <source>
        <dbReference type="ARBA" id="ARBA00022603"/>
    </source>
</evidence>
<dbReference type="InterPro" id="IPR039772">
    <property type="entry name" value="Bin3-like"/>
</dbReference>
<evidence type="ECO:0000256" key="5">
    <source>
        <dbReference type="PROSITE-ProRule" id="PRU00848"/>
    </source>
</evidence>
<keyword evidence="3 6" id="KW-0808">Transferase</keyword>
<dbReference type="GO" id="GO:0032259">
    <property type="term" value="P:methylation"/>
    <property type="evidence" value="ECO:0007669"/>
    <property type="project" value="UniProtKB-KW"/>
</dbReference>
<proteinExistence type="inferred from homology"/>
<dbReference type="EMBL" id="LVLB01000012">
    <property type="protein sequence ID" value="KYN99089.1"/>
    <property type="molecule type" value="Genomic_DNA"/>
</dbReference>
<dbReference type="RefSeq" id="XP_018641366.1">
    <property type="nucleotide sequence ID" value="XM_018786571.1"/>
</dbReference>
<evidence type="ECO:0000256" key="4">
    <source>
        <dbReference type="ARBA" id="ARBA00022691"/>
    </source>
</evidence>
<evidence type="ECO:0000313" key="8">
    <source>
        <dbReference type="EMBL" id="KYN99089.1"/>
    </source>
</evidence>
<keyword evidence="4 5" id="KW-0949">S-adenosyl-L-methionine</keyword>
<reference evidence="8 9" key="1">
    <citation type="journal article" date="2016" name="Nat. Commun.">
        <title>Genomes of cryptic chimpanzee Plasmodium species reveal key evolutionary events leading to human malaria.</title>
        <authorList>
            <person name="Sundararaman S.A."/>
            <person name="Plenderleith L.J."/>
            <person name="Liu W."/>
            <person name="Loy D.E."/>
            <person name="Learn G.H."/>
            <person name="Li Y."/>
            <person name="Shaw K.S."/>
            <person name="Ayouba A."/>
            <person name="Peeters M."/>
            <person name="Speede S."/>
            <person name="Shaw G.M."/>
            <person name="Bushman F.D."/>
            <person name="Brisson D."/>
            <person name="Rayner J.C."/>
            <person name="Sharp P.M."/>
            <person name="Hahn B.H."/>
        </authorList>
    </citation>
    <scope>NUCLEOTIDE SEQUENCE [LARGE SCALE GENOMIC DNA]</scope>
    <source>
        <strain evidence="8 9">SY75</strain>
    </source>
</reference>
<dbReference type="SUPFAM" id="SSF53335">
    <property type="entry name" value="S-adenosyl-L-methionine-dependent methyltransferases"/>
    <property type="match status" value="1"/>
</dbReference>